<dbReference type="EMBL" id="CAEZWJ010000036">
    <property type="protein sequence ID" value="CAB4658689.1"/>
    <property type="molecule type" value="Genomic_DNA"/>
</dbReference>
<dbReference type="CDD" id="cd01285">
    <property type="entry name" value="nucleoside_deaminase"/>
    <property type="match status" value="1"/>
</dbReference>
<dbReference type="InterPro" id="IPR002125">
    <property type="entry name" value="CMP_dCMP_dom"/>
</dbReference>
<comment type="subunit">
    <text evidence="2">Homodimer.</text>
</comment>
<dbReference type="NCBIfam" id="NF008113">
    <property type="entry name" value="PRK10860.1"/>
    <property type="match status" value="1"/>
</dbReference>
<dbReference type="EC" id="3.5.4.33" evidence="3"/>
<evidence type="ECO:0000256" key="6">
    <source>
        <dbReference type="ARBA" id="ARBA00022801"/>
    </source>
</evidence>
<keyword evidence="4" id="KW-0819">tRNA processing</keyword>
<keyword evidence="7" id="KW-0862">Zinc</keyword>
<dbReference type="AlphaFoldDB" id="A0A6J6LDV5"/>
<keyword evidence="6" id="KW-0378">Hydrolase</keyword>
<dbReference type="GO" id="GO:0052717">
    <property type="term" value="F:tRNA-specific adenosine-34 deaminase activity"/>
    <property type="evidence" value="ECO:0007669"/>
    <property type="project" value="UniProtKB-EC"/>
</dbReference>
<dbReference type="PROSITE" id="PS51747">
    <property type="entry name" value="CYT_DCMP_DEAMINASES_2"/>
    <property type="match status" value="1"/>
</dbReference>
<evidence type="ECO:0000256" key="8">
    <source>
        <dbReference type="ARBA" id="ARBA00048045"/>
    </source>
</evidence>
<evidence type="ECO:0000256" key="1">
    <source>
        <dbReference type="ARBA" id="ARBA00001947"/>
    </source>
</evidence>
<protein>
    <recommendedName>
        <fullName evidence="3">tRNA(adenine(34)) deaminase</fullName>
        <ecNumber evidence="3">3.5.4.33</ecNumber>
    </recommendedName>
</protein>
<proteinExistence type="inferred from homology"/>
<sequence>MTHEDAMRIALEEAALAGAKGDVPVGAVILHNGEVIARRHNEREASNDPTAHAEVLALRDASKLLNSWRLSECTLVVTLEPCVMCAGATQSARIGRLVYGAANFEAGATASLYNVMSDPRLGHNPPVEHGVLAAESAALLKEFFGSKRS</sequence>
<evidence type="ECO:0000259" key="9">
    <source>
        <dbReference type="PROSITE" id="PS51747"/>
    </source>
</evidence>
<evidence type="ECO:0000256" key="5">
    <source>
        <dbReference type="ARBA" id="ARBA00022723"/>
    </source>
</evidence>
<comment type="cofactor">
    <cofactor evidence="1">
        <name>Zn(2+)</name>
        <dbReference type="ChEBI" id="CHEBI:29105"/>
    </cofactor>
</comment>
<dbReference type="SUPFAM" id="SSF53927">
    <property type="entry name" value="Cytidine deaminase-like"/>
    <property type="match status" value="1"/>
</dbReference>
<accession>A0A6J6LDV5</accession>
<evidence type="ECO:0000313" key="10">
    <source>
        <dbReference type="EMBL" id="CAB4658689.1"/>
    </source>
</evidence>
<evidence type="ECO:0000313" key="11">
    <source>
        <dbReference type="EMBL" id="CAB4678587.1"/>
    </source>
</evidence>
<dbReference type="HAMAP" id="MF_00972">
    <property type="entry name" value="tRNA_aden_deaminase"/>
    <property type="match status" value="1"/>
</dbReference>
<dbReference type="InterPro" id="IPR028883">
    <property type="entry name" value="tRNA_aden_deaminase"/>
</dbReference>
<dbReference type="PANTHER" id="PTHR11079:SF202">
    <property type="entry name" value="TRNA-SPECIFIC ADENOSINE DEAMINASE"/>
    <property type="match status" value="1"/>
</dbReference>
<evidence type="ECO:0000256" key="7">
    <source>
        <dbReference type="ARBA" id="ARBA00022833"/>
    </source>
</evidence>
<comment type="catalytic activity">
    <reaction evidence="8">
        <text>adenosine(34) in tRNA + H2O + H(+) = inosine(34) in tRNA + NH4(+)</text>
        <dbReference type="Rhea" id="RHEA:43168"/>
        <dbReference type="Rhea" id="RHEA-COMP:10373"/>
        <dbReference type="Rhea" id="RHEA-COMP:10374"/>
        <dbReference type="ChEBI" id="CHEBI:15377"/>
        <dbReference type="ChEBI" id="CHEBI:15378"/>
        <dbReference type="ChEBI" id="CHEBI:28938"/>
        <dbReference type="ChEBI" id="CHEBI:74411"/>
        <dbReference type="ChEBI" id="CHEBI:82852"/>
        <dbReference type="EC" id="3.5.4.33"/>
    </reaction>
</comment>
<dbReference type="PANTHER" id="PTHR11079">
    <property type="entry name" value="CYTOSINE DEAMINASE FAMILY MEMBER"/>
    <property type="match status" value="1"/>
</dbReference>
<evidence type="ECO:0000256" key="3">
    <source>
        <dbReference type="ARBA" id="ARBA00012740"/>
    </source>
</evidence>
<name>A0A6J6LDV5_9ZZZZ</name>
<dbReference type="GO" id="GO:0002100">
    <property type="term" value="P:tRNA wobble adenosine to inosine editing"/>
    <property type="evidence" value="ECO:0007669"/>
    <property type="project" value="InterPro"/>
</dbReference>
<organism evidence="10">
    <name type="scientific">freshwater metagenome</name>
    <dbReference type="NCBI Taxonomy" id="449393"/>
    <lineage>
        <taxon>unclassified sequences</taxon>
        <taxon>metagenomes</taxon>
        <taxon>ecological metagenomes</taxon>
    </lineage>
</organism>
<gene>
    <name evidence="10" type="ORF">UFOPK2214_01089</name>
    <name evidence="11" type="ORF">UFOPK2295_01269</name>
</gene>
<dbReference type="EMBL" id="CAEZWV010000029">
    <property type="protein sequence ID" value="CAB4678587.1"/>
    <property type="molecule type" value="Genomic_DNA"/>
</dbReference>
<keyword evidence="5" id="KW-0479">Metal-binding</keyword>
<evidence type="ECO:0000256" key="2">
    <source>
        <dbReference type="ARBA" id="ARBA00011738"/>
    </source>
</evidence>
<dbReference type="Gene3D" id="3.40.140.10">
    <property type="entry name" value="Cytidine Deaminase, domain 2"/>
    <property type="match status" value="1"/>
</dbReference>
<dbReference type="FunFam" id="3.40.140.10:FF:000005">
    <property type="entry name" value="tRNA-specific adenosine deaminase"/>
    <property type="match status" value="1"/>
</dbReference>
<dbReference type="GO" id="GO:0046872">
    <property type="term" value="F:metal ion binding"/>
    <property type="evidence" value="ECO:0007669"/>
    <property type="project" value="UniProtKB-KW"/>
</dbReference>
<reference evidence="10" key="1">
    <citation type="submission" date="2020-05" db="EMBL/GenBank/DDBJ databases">
        <authorList>
            <person name="Chiriac C."/>
            <person name="Salcher M."/>
            <person name="Ghai R."/>
            <person name="Kavagutti S V."/>
        </authorList>
    </citation>
    <scope>NUCLEOTIDE SEQUENCE</scope>
</reference>
<evidence type="ECO:0000256" key="4">
    <source>
        <dbReference type="ARBA" id="ARBA00022694"/>
    </source>
</evidence>
<dbReference type="InterPro" id="IPR016193">
    <property type="entry name" value="Cytidine_deaminase-like"/>
</dbReference>
<feature type="domain" description="CMP/dCMP-type deaminase" evidence="9">
    <location>
        <begin position="1"/>
        <end position="110"/>
    </location>
</feature>
<dbReference type="Pfam" id="PF00383">
    <property type="entry name" value="dCMP_cyt_deam_1"/>
    <property type="match status" value="1"/>
</dbReference>